<dbReference type="InterPro" id="IPR024061">
    <property type="entry name" value="NDT80_DNA-bd_dom"/>
</dbReference>
<feature type="compositionally biased region" description="Basic residues" evidence="3">
    <location>
        <begin position="486"/>
        <end position="497"/>
    </location>
</feature>
<dbReference type="PROSITE" id="PS51517">
    <property type="entry name" value="NDT80"/>
    <property type="match status" value="1"/>
</dbReference>
<dbReference type="InterPro" id="IPR008967">
    <property type="entry name" value="p53-like_TF_DNA-bd_sf"/>
</dbReference>
<sequence length="571" mass="63630">MEGAKLQVSSENSKTTKRAAPRSISQFRIGPPFGPTTSLTPITTSHGIIVQPVITARCDRGFDMEGNEWIGYKRNYFALVASFRFLDQSIDLCASESFFVADALGERHKVRCFKLGLFDYSIDTGECGKFLLQHTSKRDKGPQFVPPIYNAVPGALPSHGFMKSIANIRNMSRIHECHRQFFLGQNERYNFDGSPMGVMASYPEDVPIARVARYERIQFSTVSKKFVLGSHRMFKLVIRLICELENGSSMVLAYSETPPLNIRGRSPMNYTNEEVKSANKENMNIAKQALKQKKIPICPQIGQISAGSWVKTQEKKRPSPVKSSPMNVKSAMNISSMLSSPVDCSTPQKQYFVTLKLKKQKEKPSKPHRSFNVTLKLPASAMTSMPTTPRETLDDLSGILDSHRPSRSCIDPEIQDQGDLILKALTEYQKTQAELYELDPSQNHDLDLPIPLAMLPMSSTSNTTKSSRDNTFFRSPPASMGEPQKLCKHGCKRKSKTSRTGASDTYNGIIPAHGVQSESTSFFEDHSDSSLLRFRDSLSRIKADIVPVVPSPGASSPLTNFTTSSFDMPLW</sequence>
<dbReference type="InterPro" id="IPR037141">
    <property type="entry name" value="NDT80_DNA-bd_dom_sf"/>
</dbReference>
<dbReference type="GO" id="GO:0045944">
    <property type="term" value="P:positive regulation of transcription by RNA polymerase II"/>
    <property type="evidence" value="ECO:0007669"/>
    <property type="project" value="TreeGrafter"/>
</dbReference>
<dbReference type="Gene3D" id="2.60.40.1390">
    <property type="entry name" value="NDT80 DNA-binding domain"/>
    <property type="match status" value="1"/>
</dbReference>
<dbReference type="GO" id="GO:0051321">
    <property type="term" value="P:meiotic cell cycle"/>
    <property type="evidence" value="ECO:0007669"/>
    <property type="project" value="TreeGrafter"/>
</dbReference>
<evidence type="ECO:0000256" key="2">
    <source>
        <dbReference type="PROSITE-ProRule" id="PRU00850"/>
    </source>
</evidence>
<dbReference type="AlphaFoldDB" id="A0A2V1AVG8"/>
<feature type="region of interest" description="Disordered" evidence="3">
    <location>
        <begin position="459"/>
        <end position="509"/>
    </location>
</feature>
<feature type="region of interest" description="Disordered" evidence="3">
    <location>
        <begin position="1"/>
        <end position="21"/>
    </location>
</feature>
<evidence type="ECO:0000256" key="3">
    <source>
        <dbReference type="SAM" id="MobiDB-lite"/>
    </source>
</evidence>
<dbReference type="VEuPathDB" id="FungiDB:CXQ85_000842"/>
<dbReference type="SUPFAM" id="SSF49417">
    <property type="entry name" value="p53-like transcription factors"/>
    <property type="match status" value="1"/>
</dbReference>
<reference evidence="5 6" key="1">
    <citation type="submission" date="2017-12" db="EMBL/GenBank/DDBJ databases">
        <title>Genome Sequence of a Multidrug-Resistant Candida haemulonii Isolate from a Patient with Chronic Leg Ulcers in Israel.</title>
        <authorList>
            <person name="Chow N.A."/>
            <person name="Gade L."/>
            <person name="Batra D."/>
            <person name="Rowe L.A."/>
            <person name="Ben-Ami R."/>
            <person name="Loparev V.N."/>
            <person name="Litvintseva A.P."/>
        </authorList>
    </citation>
    <scope>NUCLEOTIDE SEQUENCE [LARGE SCALE GENOMIC DNA]</scope>
    <source>
        <strain evidence="5 6">B11899</strain>
    </source>
</reference>
<dbReference type="GO" id="GO:0003700">
    <property type="term" value="F:DNA-binding transcription factor activity"/>
    <property type="evidence" value="ECO:0007669"/>
    <property type="project" value="UniProtKB-UniRule"/>
</dbReference>
<evidence type="ECO:0000256" key="1">
    <source>
        <dbReference type="ARBA" id="ARBA00023125"/>
    </source>
</evidence>
<name>A0A2V1AVG8_9ASCO</name>
<dbReference type="InterPro" id="IPR052605">
    <property type="entry name" value="Fungal_trans_regulator"/>
</dbReference>
<dbReference type="Proteomes" id="UP000244309">
    <property type="component" value="Unassembled WGS sequence"/>
</dbReference>
<dbReference type="GO" id="GO:0000228">
    <property type="term" value="C:nuclear chromosome"/>
    <property type="evidence" value="ECO:0007669"/>
    <property type="project" value="TreeGrafter"/>
</dbReference>
<feature type="DNA-binding region" description="NDT80" evidence="2">
    <location>
        <begin position="1"/>
        <end position="274"/>
    </location>
</feature>
<protein>
    <recommendedName>
        <fullName evidence="4">NDT80 domain-containing protein</fullName>
    </recommendedName>
</protein>
<dbReference type="PANTHER" id="PTHR35144:SF2">
    <property type="entry name" value="MEIOSIS-SPECIFIC TRANSCRIPTION FACTOR NDT80"/>
    <property type="match status" value="1"/>
</dbReference>
<organism evidence="5 6">
    <name type="scientific">Candidozyma haemuli</name>
    <dbReference type="NCBI Taxonomy" id="45357"/>
    <lineage>
        <taxon>Eukaryota</taxon>
        <taxon>Fungi</taxon>
        <taxon>Dikarya</taxon>
        <taxon>Ascomycota</taxon>
        <taxon>Saccharomycotina</taxon>
        <taxon>Pichiomycetes</taxon>
        <taxon>Metschnikowiaceae</taxon>
        <taxon>Candidozyma</taxon>
    </lineage>
</organism>
<feature type="domain" description="NDT80" evidence="4">
    <location>
        <begin position="1"/>
        <end position="274"/>
    </location>
</feature>
<accession>A0A2V1AVG8</accession>
<proteinExistence type="predicted"/>
<dbReference type="OrthoDB" id="2288358at2759"/>
<keyword evidence="6" id="KW-1185">Reference proteome</keyword>
<dbReference type="GeneID" id="37006173"/>
<evidence type="ECO:0000313" key="6">
    <source>
        <dbReference type="Proteomes" id="UP000244309"/>
    </source>
</evidence>
<feature type="compositionally biased region" description="Polar residues" evidence="3">
    <location>
        <begin position="459"/>
        <end position="473"/>
    </location>
</feature>
<dbReference type="RefSeq" id="XP_025342788.1">
    <property type="nucleotide sequence ID" value="XM_025484573.1"/>
</dbReference>
<gene>
    <name evidence="5" type="ORF">CXQ85_000842</name>
</gene>
<evidence type="ECO:0000313" key="5">
    <source>
        <dbReference type="EMBL" id="PVH21848.1"/>
    </source>
</evidence>
<dbReference type="EMBL" id="PKFO01000005">
    <property type="protein sequence ID" value="PVH21848.1"/>
    <property type="molecule type" value="Genomic_DNA"/>
</dbReference>
<dbReference type="GO" id="GO:0003677">
    <property type="term" value="F:DNA binding"/>
    <property type="evidence" value="ECO:0007669"/>
    <property type="project" value="UniProtKB-KW"/>
</dbReference>
<evidence type="ECO:0000259" key="4">
    <source>
        <dbReference type="PROSITE" id="PS51517"/>
    </source>
</evidence>
<comment type="caution">
    <text evidence="5">The sequence shown here is derived from an EMBL/GenBank/DDBJ whole genome shotgun (WGS) entry which is preliminary data.</text>
</comment>
<dbReference type="Pfam" id="PF05224">
    <property type="entry name" value="NDT80_PhoG"/>
    <property type="match status" value="1"/>
</dbReference>
<dbReference type="PANTHER" id="PTHR35144">
    <property type="entry name" value="MEIOSIS-SPECIFIC TRANSCRIPTION FACTOR NDT80"/>
    <property type="match status" value="1"/>
</dbReference>
<keyword evidence="1 2" id="KW-0238">DNA-binding</keyword>